<reference evidence="8" key="1">
    <citation type="submission" date="2025-08" db="UniProtKB">
        <authorList>
            <consortium name="RefSeq"/>
        </authorList>
    </citation>
    <scope>IDENTIFICATION</scope>
    <source>
        <tissue evidence="8">Etiolated seedlings</tissue>
    </source>
</reference>
<proteinExistence type="inferred from homology"/>
<evidence type="ECO:0000256" key="3">
    <source>
        <dbReference type="ARBA" id="ARBA00022471"/>
    </source>
</evidence>
<dbReference type="Proteomes" id="UP000087171">
    <property type="component" value="Unplaced"/>
</dbReference>
<evidence type="ECO:0000256" key="5">
    <source>
        <dbReference type="ARBA" id="ARBA00022729"/>
    </source>
</evidence>
<dbReference type="InterPro" id="IPR010264">
    <property type="entry name" value="Self-incomp_S1"/>
</dbReference>
<comment type="subcellular location">
    <subcellularLocation>
        <location evidence="1 6">Secreted</location>
    </subcellularLocation>
</comment>
<evidence type="ECO:0000256" key="1">
    <source>
        <dbReference type="ARBA" id="ARBA00004613"/>
    </source>
</evidence>
<keyword evidence="7" id="KW-1185">Reference proteome</keyword>
<dbReference type="AlphaFoldDB" id="A0A1S3EHR9"/>
<dbReference type="PANTHER" id="PTHR31232:SF43">
    <property type="entry name" value="S-PROTEIN HOMOLOG 29-RELATED"/>
    <property type="match status" value="1"/>
</dbReference>
<evidence type="ECO:0000313" key="8">
    <source>
        <dbReference type="RefSeq" id="XP_012574958.1"/>
    </source>
</evidence>
<evidence type="ECO:0000256" key="4">
    <source>
        <dbReference type="ARBA" id="ARBA00022525"/>
    </source>
</evidence>
<dbReference type="RefSeq" id="XP_012574958.1">
    <property type="nucleotide sequence ID" value="XM_012719504.1"/>
</dbReference>
<organism evidence="7 8">
    <name type="scientific">Cicer arietinum</name>
    <name type="common">Chickpea</name>
    <name type="synonym">Garbanzo</name>
    <dbReference type="NCBI Taxonomy" id="3827"/>
    <lineage>
        <taxon>Eukaryota</taxon>
        <taxon>Viridiplantae</taxon>
        <taxon>Streptophyta</taxon>
        <taxon>Embryophyta</taxon>
        <taxon>Tracheophyta</taxon>
        <taxon>Spermatophyta</taxon>
        <taxon>Magnoliopsida</taxon>
        <taxon>eudicotyledons</taxon>
        <taxon>Gunneridae</taxon>
        <taxon>Pentapetalae</taxon>
        <taxon>rosids</taxon>
        <taxon>fabids</taxon>
        <taxon>Fabales</taxon>
        <taxon>Fabaceae</taxon>
        <taxon>Papilionoideae</taxon>
        <taxon>50 kb inversion clade</taxon>
        <taxon>NPAAA clade</taxon>
        <taxon>Hologalegina</taxon>
        <taxon>IRL clade</taxon>
        <taxon>Cicereae</taxon>
        <taxon>Cicer</taxon>
    </lineage>
</organism>
<evidence type="ECO:0000313" key="7">
    <source>
        <dbReference type="Proteomes" id="UP000087171"/>
    </source>
</evidence>
<sequence>MSLSFSKFLLPWVLILFLVHNVLGERVIVTNLLENNLDVTIHCKSADDDLGAHLLRHGESFSWHFGLTTFGTTRFYCAFHFDVAVANEATEITGIVVVAMHTLSQPKYPYGVKWSII</sequence>
<name>A0A1S3EHR9_CICAR</name>
<dbReference type="SUPFAM" id="SSF49503">
    <property type="entry name" value="Cupredoxins"/>
    <property type="match status" value="1"/>
</dbReference>
<feature type="signal peptide" evidence="6">
    <location>
        <begin position="1"/>
        <end position="24"/>
    </location>
</feature>
<feature type="chain" id="PRO_5025095719" description="S-protein homolog" evidence="6">
    <location>
        <begin position="25"/>
        <end position="117"/>
    </location>
</feature>
<keyword evidence="3 6" id="KW-0713">Self-incompatibility</keyword>
<dbReference type="PANTHER" id="PTHR31232">
    <property type="match status" value="1"/>
</dbReference>
<gene>
    <name evidence="8" type="primary">LOC101512610</name>
</gene>
<dbReference type="PaxDb" id="3827-XP_004513584.1"/>
<comment type="similarity">
    <text evidence="2 6">Belongs to the plant self-incompatibility (S1) protein family.</text>
</comment>
<evidence type="ECO:0000256" key="6">
    <source>
        <dbReference type="RuleBase" id="RU367044"/>
    </source>
</evidence>
<evidence type="ECO:0000256" key="2">
    <source>
        <dbReference type="ARBA" id="ARBA00005581"/>
    </source>
</evidence>
<dbReference type="OrthoDB" id="1904574at2759"/>
<dbReference type="GO" id="GO:0060320">
    <property type="term" value="P:rejection of self pollen"/>
    <property type="evidence" value="ECO:0007669"/>
    <property type="project" value="UniProtKB-KW"/>
</dbReference>
<dbReference type="KEGG" id="cam:101512610"/>
<keyword evidence="5 6" id="KW-0732">Signal</keyword>
<dbReference type="GO" id="GO:0005576">
    <property type="term" value="C:extracellular region"/>
    <property type="evidence" value="ECO:0007669"/>
    <property type="project" value="UniProtKB-SubCell"/>
</dbReference>
<dbReference type="InterPro" id="IPR008972">
    <property type="entry name" value="Cupredoxin"/>
</dbReference>
<accession>A0A1S3EHR9</accession>
<keyword evidence="4 6" id="KW-0964">Secreted</keyword>
<dbReference type="GeneID" id="101512610"/>
<protein>
    <recommendedName>
        <fullName evidence="6">S-protein homolog</fullName>
    </recommendedName>
</protein>
<dbReference type="Pfam" id="PF05938">
    <property type="entry name" value="Self-incomp_S1"/>
    <property type="match status" value="1"/>
</dbReference>